<reference evidence="2" key="2">
    <citation type="submission" date="2020-09" db="EMBL/GenBank/DDBJ databases">
        <authorList>
            <person name="Sun Q."/>
            <person name="Zhou Y."/>
        </authorList>
    </citation>
    <scope>NUCLEOTIDE SEQUENCE</scope>
    <source>
        <strain evidence="2">CGMCC 4.5737</strain>
    </source>
</reference>
<feature type="transmembrane region" description="Helical" evidence="1">
    <location>
        <begin position="26"/>
        <end position="52"/>
    </location>
</feature>
<organism evidence="2 3">
    <name type="scientific">Longimycelium tulufanense</name>
    <dbReference type="NCBI Taxonomy" id="907463"/>
    <lineage>
        <taxon>Bacteria</taxon>
        <taxon>Bacillati</taxon>
        <taxon>Actinomycetota</taxon>
        <taxon>Actinomycetes</taxon>
        <taxon>Pseudonocardiales</taxon>
        <taxon>Pseudonocardiaceae</taxon>
        <taxon>Longimycelium</taxon>
    </lineage>
</organism>
<evidence type="ECO:0000313" key="2">
    <source>
        <dbReference type="EMBL" id="GGM84116.1"/>
    </source>
</evidence>
<keyword evidence="1" id="KW-0812">Transmembrane</keyword>
<sequence length="84" mass="8771">MTYTRLHPDHDRDRAAQQRLARAQGWVLVCGAAGFAVLIGLLLVSVLVEAMAGVEAGRAVRETGVVVLALLVPAVAALLGGGRR</sequence>
<protein>
    <submittedName>
        <fullName evidence="2">Uncharacterized protein</fullName>
    </submittedName>
</protein>
<dbReference type="Proteomes" id="UP000637578">
    <property type="component" value="Unassembled WGS sequence"/>
</dbReference>
<evidence type="ECO:0000313" key="3">
    <source>
        <dbReference type="Proteomes" id="UP000637578"/>
    </source>
</evidence>
<gene>
    <name evidence="2" type="ORF">GCM10012275_63430</name>
</gene>
<dbReference type="RefSeq" id="WP_189062128.1">
    <property type="nucleotide sequence ID" value="NZ_BMMK01000068.1"/>
</dbReference>
<name>A0A8J3FZU9_9PSEU</name>
<comment type="caution">
    <text evidence="2">The sequence shown here is derived from an EMBL/GenBank/DDBJ whole genome shotgun (WGS) entry which is preliminary data.</text>
</comment>
<keyword evidence="1" id="KW-1133">Transmembrane helix</keyword>
<evidence type="ECO:0000256" key="1">
    <source>
        <dbReference type="SAM" id="Phobius"/>
    </source>
</evidence>
<dbReference type="EMBL" id="BMMK01000068">
    <property type="protein sequence ID" value="GGM84116.1"/>
    <property type="molecule type" value="Genomic_DNA"/>
</dbReference>
<proteinExistence type="predicted"/>
<keyword evidence="3" id="KW-1185">Reference proteome</keyword>
<dbReference type="AlphaFoldDB" id="A0A8J3FZU9"/>
<keyword evidence="1" id="KW-0472">Membrane</keyword>
<accession>A0A8J3FZU9</accession>
<reference evidence="2" key="1">
    <citation type="journal article" date="2014" name="Int. J. Syst. Evol. Microbiol.">
        <title>Complete genome sequence of Corynebacterium casei LMG S-19264T (=DSM 44701T), isolated from a smear-ripened cheese.</title>
        <authorList>
            <consortium name="US DOE Joint Genome Institute (JGI-PGF)"/>
            <person name="Walter F."/>
            <person name="Albersmeier A."/>
            <person name="Kalinowski J."/>
            <person name="Ruckert C."/>
        </authorList>
    </citation>
    <scope>NUCLEOTIDE SEQUENCE</scope>
    <source>
        <strain evidence="2">CGMCC 4.5737</strain>
    </source>
</reference>
<feature type="transmembrane region" description="Helical" evidence="1">
    <location>
        <begin position="64"/>
        <end position="82"/>
    </location>
</feature>